<comment type="similarity">
    <text evidence="1">Belongs to the ROK (NagC/XylR) family.</text>
</comment>
<dbReference type="Proteomes" id="UP000708338">
    <property type="component" value="Unassembled WGS sequence"/>
</dbReference>
<dbReference type="PANTHER" id="PTHR18964:SF170">
    <property type="entry name" value="SUGAR KINASE"/>
    <property type="match status" value="1"/>
</dbReference>
<proteinExistence type="inferred from homology"/>
<dbReference type="PANTHER" id="PTHR18964">
    <property type="entry name" value="ROK (REPRESSOR, ORF, KINASE) FAMILY"/>
    <property type="match status" value="1"/>
</dbReference>
<comment type="caution">
    <text evidence="3">The sequence shown here is derived from an EMBL/GenBank/DDBJ whole genome shotgun (WGS) entry which is preliminary data.</text>
</comment>
<dbReference type="InterPro" id="IPR043129">
    <property type="entry name" value="ATPase_NBD"/>
</dbReference>
<protein>
    <submittedName>
        <fullName evidence="3">ROK family protein</fullName>
    </submittedName>
</protein>
<dbReference type="AlphaFoldDB" id="A0AA41FDH2"/>
<dbReference type="SUPFAM" id="SSF53067">
    <property type="entry name" value="Actin-like ATPase domain"/>
    <property type="match status" value="1"/>
</dbReference>
<reference evidence="3" key="1">
    <citation type="journal article" date="2021" name="Gut Microbes">
        <title>A synthetic consortium of 100 gut commensals modulates the composition and function in a colon model of the microbiome of elderly subjects.</title>
        <authorList>
            <person name="Perez M."/>
            <person name="Ntemiri A."/>
            <person name="Tan H."/>
            <person name="Harris H.M.B."/>
            <person name="Roager H.M."/>
            <person name="Ribiere C."/>
            <person name="O'Toole P.W."/>
        </authorList>
    </citation>
    <scope>NUCLEOTIDE SEQUENCE</scope>
    <source>
        <strain evidence="3">MCC335</strain>
    </source>
</reference>
<dbReference type="EMBL" id="WQPS01000012">
    <property type="protein sequence ID" value="MBT9809871.1"/>
    <property type="molecule type" value="Genomic_DNA"/>
</dbReference>
<gene>
    <name evidence="3" type="ORF">GPL26_09485</name>
</gene>
<evidence type="ECO:0000256" key="2">
    <source>
        <dbReference type="SAM" id="MobiDB-lite"/>
    </source>
</evidence>
<feature type="compositionally biased region" description="Gly residues" evidence="2">
    <location>
        <begin position="144"/>
        <end position="153"/>
    </location>
</feature>
<feature type="region of interest" description="Disordered" evidence="2">
    <location>
        <begin position="123"/>
        <end position="153"/>
    </location>
</feature>
<sequence>MNVLLFDIGGTGVKYAVGDEQGNLEEAGLFPTPSADIQALLAAMDSVRLKADRGREIHGVAMSCPGAVDPGAGIVHGRSAVPCIHGIPFLEMLSRLFGGLPVSIENDARCFAWGELWKGAGTDRHCNEPDSRLLPGSREREGPKGGQNGRPDV</sequence>
<evidence type="ECO:0000313" key="4">
    <source>
        <dbReference type="Proteomes" id="UP000708338"/>
    </source>
</evidence>
<dbReference type="InterPro" id="IPR000600">
    <property type="entry name" value="ROK"/>
</dbReference>
<organism evidence="3 4">
    <name type="scientific">Enterocloster citroniae</name>
    <dbReference type="NCBI Taxonomy" id="358743"/>
    <lineage>
        <taxon>Bacteria</taxon>
        <taxon>Bacillati</taxon>
        <taxon>Bacillota</taxon>
        <taxon>Clostridia</taxon>
        <taxon>Lachnospirales</taxon>
        <taxon>Lachnospiraceae</taxon>
        <taxon>Enterocloster</taxon>
    </lineage>
</organism>
<dbReference type="RefSeq" id="WP_117450818.1">
    <property type="nucleotide sequence ID" value="NZ_CABJDD010000003.1"/>
</dbReference>
<dbReference type="Pfam" id="PF00480">
    <property type="entry name" value="ROK"/>
    <property type="match status" value="1"/>
</dbReference>
<evidence type="ECO:0000313" key="3">
    <source>
        <dbReference type="EMBL" id="MBT9809871.1"/>
    </source>
</evidence>
<evidence type="ECO:0000256" key="1">
    <source>
        <dbReference type="ARBA" id="ARBA00006479"/>
    </source>
</evidence>
<accession>A0AA41FDH2</accession>
<name>A0AA41FDH2_9FIRM</name>
<dbReference type="Gene3D" id="3.30.420.40">
    <property type="match status" value="1"/>
</dbReference>
<feature type="compositionally biased region" description="Basic and acidic residues" evidence="2">
    <location>
        <begin position="123"/>
        <end position="143"/>
    </location>
</feature>